<proteinExistence type="predicted"/>
<sequence length="199" mass="22082">MVLLAAFASLRFGELAVLRRADIDLERRIIRIRQDQAELATGDLRVKLPKSAAGVRPVAFPEPIARDVETHLHWFAEDGPDGRVFVGPRSGLLRRSNFHHLWTAALIKAQVRKARFHDLRHFGNAMAADAGASTRELMHRMGHSTMDAALRYQHIRGERDRLIADGIADAITKALAPKRRKPGQKGTPPDELGAQGARA</sequence>
<dbReference type="PROSITE" id="PS51898">
    <property type="entry name" value="TYR_RECOMBINASE"/>
    <property type="match status" value="1"/>
</dbReference>
<feature type="domain" description="Tyr recombinase" evidence="3">
    <location>
        <begin position="1"/>
        <end position="165"/>
    </location>
</feature>
<dbReference type="Proteomes" id="UP000183015">
    <property type="component" value="Unassembled WGS sequence"/>
</dbReference>
<evidence type="ECO:0000259" key="3">
    <source>
        <dbReference type="PROSITE" id="PS51898"/>
    </source>
</evidence>
<evidence type="ECO:0000256" key="1">
    <source>
        <dbReference type="ARBA" id="ARBA00023172"/>
    </source>
</evidence>
<dbReference type="Pfam" id="PF00589">
    <property type="entry name" value="Phage_integrase"/>
    <property type="match status" value="1"/>
</dbReference>
<dbReference type="eggNOG" id="COG0582">
    <property type="taxonomic scope" value="Bacteria"/>
</dbReference>
<name>A0A1H7G9H1_STRJI</name>
<evidence type="ECO:0000313" key="4">
    <source>
        <dbReference type="EMBL" id="SEK33462.1"/>
    </source>
</evidence>
<dbReference type="GO" id="GO:0006310">
    <property type="term" value="P:DNA recombination"/>
    <property type="evidence" value="ECO:0007669"/>
    <property type="project" value="UniProtKB-KW"/>
</dbReference>
<dbReference type="AlphaFoldDB" id="A0A1H7G9H1"/>
<organism evidence="4 5">
    <name type="scientific">Streptacidiphilus jiangxiensis</name>
    <dbReference type="NCBI Taxonomy" id="235985"/>
    <lineage>
        <taxon>Bacteria</taxon>
        <taxon>Bacillati</taxon>
        <taxon>Actinomycetota</taxon>
        <taxon>Actinomycetes</taxon>
        <taxon>Kitasatosporales</taxon>
        <taxon>Streptomycetaceae</taxon>
        <taxon>Streptacidiphilus</taxon>
    </lineage>
</organism>
<dbReference type="InterPro" id="IPR013762">
    <property type="entry name" value="Integrase-like_cat_sf"/>
</dbReference>
<feature type="region of interest" description="Disordered" evidence="2">
    <location>
        <begin position="175"/>
        <end position="199"/>
    </location>
</feature>
<dbReference type="STRING" id="235985.SAMN05414137_101552"/>
<protein>
    <submittedName>
        <fullName evidence="4">Phage integrase family protein</fullName>
    </submittedName>
</protein>
<dbReference type="GO" id="GO:0003677">
    <property type="term" value="F:DNA binding"/>
    <property type="evidence" value="ECO:0007669"/>
    <property type="project" value="InterPro"/>
</dbReference>
<dbReference type="EMBL" id="FOAZ01000001">
    <property type="protein sequence ID" value="SEK33462.1"/>
    <property type="molecule type" value="Genomic_DNA"/>
</dbReference>
<dbReference type="GO" id="GO:0015074">
    <property type="term" value="P:DNA integration"/>
    <property type="evidence" value="ECO:0007669"/>
    <property type="project" value="InterPro"/>
</dbReference>
<evidence type="ECO:0000313" key="5">
    <source>
        <dbReference type="Proteomes" id="UP000183015"/>
    </source>
</evidence>
<evidence type="ECO:0000256" key="2">
    <source>
        <dbReference type="SAM" id="MobiDB-lite"/>
    </source>
</evidence>
<keyword evidence="5" id="KW-1185">Reference proteome</keyword>
<dbReference type="Gene3D" id="1.10.443.10">
    <property type="entry name" value="Intergrase catalytic core"/>
    <property type="match status" value="1"/>
</dbReference>
<reference evidence="5" key="1">
    <citation type="submission" date="2016-10" db="EMBL/GenBank/DDBJ databases">
        <authorList>
            <person name="Varghese N."/>
        </authorList>
    </citation>
    <scope>NUCLEOTIDE SEQUENCE [LARGE SCALE GENOMIC DNA]</scope>
    <source>
        <strain evidence="5">DSM 45096 / BCRC 16803 / CGMCC 4.1857 / CIP 109030 / JCM 12277 / KCTC 19219 / NBRC 100920 / 33214</strain>
    </source>
</reference>
<gene>
    <name evidence="4" type="ORF">SAMN05414137_101552</name>
</gene>
<dbReference type="InterPro" id="IPR002104">
    <property type="entry name" value="Integrase_catalytic"/>
</dbReference>
<dbReference type="SUPFAM" id="SSF56349">
    <property type="entry name" value="DNA breaking-rejoining enzymes"/>
    <property type="match status" value="1"/>
</dbReference>
<accession>A0A1H7G9H1</accession>
<dbReference type="InterPro" id="IPR011010">
    <property type="entry name" value="DNA_brk_join_enz"/>
</dbReference>
<keyword evidence="1" id="KW-0233">DNA recombination</keyword>